<keyword evidence="2" id="KW-1185">Reference proteome</keyword>
<name>A0ABX0Q6P3_9GAMM</name>
<evidence type="ECO:0000313" key="2">
    <source>
        <dbReference type="Proteomes" id="UP001429601"/>
    </source>
</evidence>
<organism evidence="1 2">
    <name type="scientific">Luteibacter jiangsuensis</name>
    <dbReference type="NCBI Taxonomy" id="637577"/>
    <lineage>
        <taxon>Bacteria</taxon>
        <taxon>Pseudomonadati</taxon>
        <taxon>Pseudomonadota</taxon>
        <taxon>Gammaproteobacteria</taxon>
        <taxon>Lysobacterales</taxon>
        <taxon>Rhodanobacteraceae</taxon>
        <taxon>Luteibacter</taxon>
    </lineage>
</organism>
<gene>
    <name evidence="1" type="ORF">HBF26_14095</name>
</gene>
<dbReference type="EMBL" id="JAAQQR010000006">
    <property type="protein sequence ID" value="NID06026.1"/>
    <property type="molecule type" value="Genomic_DNA"/>
</dbReference>
<evidence type="ECO:0008006" key="3">
    <source>
        <dbReference type="Google" id="ProtNLM"/>
    </source>
</evidence>
<proteinExistence type="predicted"/>
<dbReference type="Proteomes" id="UP001429601">
    <property type="component" value="Unassembled WGS sequence"/>
</dbReference>
<dbReference type="RefSeq" id="WP_167127729.1">
    <property type="nucleotide sequence ID" value="NZ_JAAQQR010000006.1"/>
</dbReference>
<comment type="caution">
    <text evidence="1">The sequence shown here is derived from an EMBL/GenBank/DDBJ whole genome shotgun (WGS) entry which is preliminary data.</text>
</comment>
<accession>A0ABX0Q6P3</accession>
<protein>
    <recommendedName>
        <fullName evidence="3">Lipoprotein</fullName>
    </recommendedName>
</protein>
<sequence length="110" mass="11998">MRIFLAIIYCFMNLAGCTDSQNRTLVATTKENGVTTLDSVVEVRMGRARFACEASAGGQCHYTVFDGEKPIRTFALAVSEERLVDGLPSGFTLCVYPIETKAFASDCRTA</sequence>
<reference evidence="1 2" key="1">
    <citation type="journal article" date="2011" name="Curr. Microbiol.">
        <title>Luteibacter jiangsuensis sp. nov.: a methamidophos-degrading bacterium isolated from a methamidophos-manufacturing factory.</title>
        <authorList>
            <person name="Wang L."/>
            <person name="Wang G.L."/>
            <person name="Li S.P."/>
            <person name="Jiang J.D."/>
        </authorList>
    </citation>
    <scope>NUCLEOTIDE SEQUENCE [LARGE SCALE GENOMIC DNA]</scope>
    <source>
        <strain evidence="1 2">CGMCC 1.10133</strain>
    </source>
</reference>
<evidence type="ECO:0000313" key="1">
    <source>
        <dbReference type="EMBL" id="NID06026.1"/>
    </source>
</evidence>